<dbReference type="InterPro" id="IPR003439">
    <property type="entry name" value="ABC_transporter-like_ATP-bd"/>
</dbReference>
<dbReference type="PANTHER" id="PTHR43158">
    <property type="entry name" value="SKFA PEPTIDE EXPORT ATP-BINDING PROTEIN SKFE"/>
    <property type="match status" value="1"/>
</dbReference>
<comment type="caution">
    <text evidence="4">The sequence shown here is derived from an EMBL/GenBank/DDBJ whole genome shotgun (WGS) entry which is preliminary data.</text>
</comment>
<dbReference type="AlphaFoldDB" id="A0A5C6LSA6"/>
<dbReference type="PANTHER" id="PTHR43158:SF2">
    <property type="entry name" value="SKFA PEPTIDE EXPORT ATP-BINDING PROTEIN SKFE"/>
    <property type="match status" value="1"/>
</dbReference>
<dbReference type="GO" id="GO:0016887">
    <property type="term" value="F:ATP hydrolysis activity"/>
    <property type="evidence" value="ECO:0007669"/>
    <property type="project" value="InterPro"/>
</dbReference>
<dbReference type="Pfam" id="PF00005">
    <property type="entry name" value="ABC_tran"/>
    <property type="match status" value="1"/>
</dbReference>
<dbReference type="EMBL" id="VOHS01000016">
    <property type="protein sequence ID" value="TWV99339.1"/>
    <property type="molecule type" value="Genomic_DNA"/>
</dbReference>
<sequence>MDILETDSVTLSYGTKTVISGGYMKMISGRIHILVGRNGSGKSSLMRVLFGAQPAEFSFVQYNGKKLSRPAYKVRGLVRYLPQFPFVPAPLNAGTFARSYDVAWERVTACFPEFEGKEKVAVKSLSGGQIRMLTTIVLICSPVKFVMLDEPFTHIMPLHIDTIKDLIREEVAKGKGFLITDHMYDHVLDLADAYYYMEWGVTITMNREELLEKDYFLRMKWE</sequence>
<dbReference type="InterPro" id="IPR027417">
    <property type="entry name" value="P-loop_NTPase"/>
</dbReference>
<feature type="domain" description="ABC transporter" evidence="3">
    <location>
        <begin position="4"/>
        <end position="221"/>
    </location>
</feature>
<evidence type="ECO:0000313" key="5">
    <source>
        <dbReference type="Proteomes" id="UP000318815"/>
    </source>
</evidence>
<dbReference type="SUPFAM" id="SSF52540">
    <property type="entry name" value="P-loop containing nucleoside triphosphate hydrolases"/>
    <property type="match status" value="1"/>
</dbReference>
<reference evidence="4 5" key="1">
    <citation type="submission" date="2019-08" db="EMBL/GenBank/DDBJ databases">
        <title>Whole genome sequencing of chitin degrading bacteria Chitinophaga pinensis YS16.</title>
        <authorList>
            <person name="Singh R.P."/>
            <person name="Manchanda G."/>
            <person name="Maurya I.K."/>
            <person name="Joshi N.K."/>
            <person name="Srivastava A.K."/>
        </authorList>
    </citation>
    <scope>NUCLEOTIDE SEQUENCE [LARGE SCALE GENOMIC DNA]</scope>
    <source>
        <strain evidence="4 5">YS-16</strain>
    </source>
</reference>
<protein>
    <submittedName>
        <fullName evidence="4">ATP-binding cassette domain-containing protein</fullName>
    </submittedName>
</protein>
<dbReference type="PROSITE" id="PS50893">
    <property type="entry name" value="ABC_TRANSPORTER_2"/>
    <property type="match status" value="1"/>
</dbReference>
<name>A0A5C6LSA6_9BACT</name>
<keyword evidence="2 4" id="KW-0067">ATP-binding</keyword>
<gene>
    <name evidence="4" type="ORF">FEF09_16445</name>
</gene>
<dbReference type="GO" id="GO:0005524">
    <property type="term" value="F:ATP binding"/>
    <property type="evidence" value="ECO:0007669"/>
    <property type="project" value="UniProtKB-KW"/>
</dbReference>
<accession>A0A5C6LSA6</accession>
<dbReference type="Proteomes" id="UP000318815">
    <property type="component" value="Unassembled WGS sequence"/>
</dbReference>
<dbReference type="OrthoDB" id="9801987at2"/>
<evidence type="ECO:0000256" key="2">
    <source>
        <dbReference type="ARBA" id="ARBA00022840"/>
    </source>
</evidence>
<organism evidence="4 5">
    <name type="scientific">Chitinophaga pinensis</name>
    <dbReference type="NCBI Taxonomy" id="79329"/>
    <lineage>
        <taxon>Bacteria</taxon>
        <taxon>Pseudomonadati</taxon>
        <taxon>Bacteroidota</taxon>
        <taxon>Chitinophagia</taxon>
        <taxon>Chitinophagales</taxon>
        <taxon>Chitinophagaceae</taxon>
        <taxon>Chitinophaga</taxon>
    </lineage>
</organism>
<keyword evidence="5" id="KW-1185">Reference proteome</keyword>
<proteinExistence type="predicted"/>
<evidence type="ECO:0000256" key="1">
    <source>
        <dbReference type="ARBA" id="ARBA00022741"/>
    </source>
</evidence>
<keyword evidence="1" id="KW-0547">Nucleotide-binding</keyword>
<dbReference type="Gene3D" id="3.40.50.300">
    <property type="entry name" value="P-loop containing nucleotide triphosphate hydrolases"/>
    <property type="match status" value="1"/>
</dbReference>
<dbReference type="RefSeq" id="WP_146306136.1">
    <property type="nucleotide sequence ID" value="NZ_VOHS01000016.1"/>
</dbReference>
<evidence type="ECO:0000259" key="3">
    <source>
        <dbReference type="PROSITE" id="PS50893"/>
    </source>
</evidence>
<evidence type="ECO:0000313" key="4">
    <source>
        <dbReference type="EMBL" id="TWV99339.1"/>
    </source>
</evidence>